<comment type="caution">
    <text evidence="2">The sequence shown here is derived from an EMBL/GenBank/DDBJ whole genome shotgun (WGS) entry which is preliminary data.</text>
</comment>
<dbReference type="InterPro" id="IPR050772">
    <property type="entry name" value="Hydratase-Decarb/MhpD_sf"/>
</dbReference>
<protein>
    <recommendedName>
        <fullName evidence="4">2-keto-4-pentenoate hydratase</fullName>
    </recommendedName>
</protein>
<dbReference type="Proteomes" id="UP000318422">
    <property type="component" value="Unassembled WGS sequence"/>
</dbReference>
<evidence type="ECO:0000256" key="1">
    <source>
        <dbReference type="SAM" id="SignalP"/>
    </source>
</evidence>
<keyword evidence="1" id="KW-0732">Signal</keyword>
<evidence type="ECO:0000313" key="3">
    <source>
        <dbReference type="Proteomes" id="UP000318422"/>
    </source>
</evidence>
<dbReference type="GO" id="GO:0008684">
    <property type="term" value="F:2-oxopent-4-enoate hydratase activity"/>
    <property type="evidence" value="ECO:0007669"/>
    <property type="project" value="TreeGrafter"/>
</dbReference>
<reference evidence="2 3" key="1">
    <citation type="submission" date="2019-06" db="EMBL/GenBank/DDBJ databases">
        <title>Whole genome shotgun sequence of Zoogloea ramigera NBRC 15342.</title>
        <authorList>
            <person name="Hosoyama A."/>
            <person name="Uohara A."/>
            <person name="Ohji S."/>
            <person name="Ichikawa N."/>
        </authorList>
    </citation>
    <scope>NUCLEOTIDE SEQUENCE [LARGE SCALE GENOMIC DNA]</scope>
    <source>
        <strain evidence="2 3">NBRC 15342</strain>
    </source>
</reference>
<keyword evidence="3" id="KW-1185">Reference proteome</keyword>
<dbReference type="InterPro" id="IPR036663">
    <property type="entry name" value="Fumarylacetoacetase_C_sf"/>
</dbReference>
<accession>A0A4Y4CWW9</accession>
<feature type="chain" id="PRO_5021229065" description="2-keto-4-pentenoate hydratase" evidence="1">
    <location>
        <begin position="26"/>
        <end position="290"/>
    </location>
</feature>
<evidence type="ECO:0008006" key="4">
    <source>
        <dbReference type="Google" id="ProtNLM"/>
    </source>
</evidence>
<sequence>MKPTTKPVLAALALCITLLPALAQAACPSDLEAAAVASAIVARQPVPQPAGTLSMADGLCGRDKVVRYLAQAYGESVGYKAGLTNPAVQQRFKYDAPLRGTLFKSMLTTDGAELLAAFGTRPVFEADLIVEVADPVALARAETPLAALRALRSYAPYIELPDLMVADPSTLGGPMLAMVNVGARAGVVGKAIPVKATQELADAFASMTVSLTDGNGVVLDSGKGNATLGNPLNAAIWLARDLAADHMPLKRGDLLSLGSFTKLLPPRPGLAVKATYEGLPGKPGVSVRFR</sequence>
<dbReference type="PANTHER" id="PTHR30143">
    <property type="entry name" value="ACID HYDRATASE"/>
    <property type="match status" value="1"/>
</dbReference>
<evidence type="ECO:0000313" key="2">
    <source>
        <dbReference type="EMBL" id="GEC96612.1"/>
    </source>
</evidence>
<dbReference type="SUPFAM" id="SSF56529">
    <property type="entry name" value="FAH"/>
    <property type="match status" value="1"/>
</dbReference>
<name>A0A4Y4CWW9_ZOORA</name>
<feature type="signal peptide" evidence="1">
    <location>
        <begin position="1"/>
        <end position="25"/>
    </location>
</feature>
<gene>
    <name evidence="2" type="ORF">ZRA01_26850</name>
</gene>
<dbReference type="PANTHER" id="PTHR30143:SF0">
    <property type="entry name" value="2-KETO-4-PENTENOATE HYDRATASE"/>
    <property type="match status" value="1"/>
</dbReference>
<proteinExistence type="predicted"/>
<dbReference type="AlphaFoldDB" id="A0A4Y4CWW9"/>
<dbReference type="RefSeq" id="WP_218028725.1">
    <property type="nucleotide sequence ID" value="NZ_BJNV01000048.1"/>
</dbReference>
<dbReference type="GO" id="GO:0005737">
    <property type="term" value="C:cytoplasm"/>
    <property type="evidence" value="ECO:0007669"/>
    <property type="project" value="TreeGrafter"/>
</dbReference>
<organism evidence="2 3">
    <name type="scientific">Zoogloea ramigera</name>
    <dbReference type="NCBI Taxonomy" id="350"/>
    <lineage>
        <taxon>Bacteria</taxon>
        <taxon>Pseudomonadati</taxon>
        <taxon>Pseudomonadota</taxon>
        <taxon>Betaproteobacteria</taxon>
        <taxon>Rhodocyclales</taxon>
        <taxon>Zoogloeaceae</taxon>
        <taxon>Zoogloea</taxon>
    </lineage>
</organism>
<dbReference type="EMBL" id="BJNV01000048">
    <property type="protein sequence ID" value="GEC96612.1"/>
    <property type="molecule type" value="Genomic_DNA"/>
</dbReference>
<dbReference type="Gene3D" id="3.90.850.10">
    <property type="entry name" value="Fumarylacetoacetase-like, C-terminal domain"/>
    <property type="match status" value="1"/>
</dbReference>